<accession>A0ABQ7H6B8</accession>
<organism evidence="1 2">
    <name type="scientific">Dunaliella salina</name>
    <name type="common">Green alga</name>
    <name type="synonym">Protococcus salinus</name>
    <dbReference type="NCBI Taxonomy" id="3046"/>
    <lineage>
        <taxon>Eukaryota</taxon>
        <taxon>Viridiplantae</taxon>
        <taxon>Chlorophyta</taxon>
        <taxon>core chlorophytes</taxon>
        <taxon>Chlorophyceae</taxon>
        <taxon>CS clade</taxon>
        <taxon>Chlamydomonadales</taxon>
        <taxon>Dunaliellaceae</taxon>
        <taxon>Dunaliella</taxon>
    </lineage>
</organism>
<name>A0ABQ7H6B8_DUNSA</name>
<dbReference type="InterPro" id="IPR043154">
    <property type="entry name" value="Sec-1-like_dom1"/>
</dbReference>
<proteinExistence type="predicted"/>
<dbReference type="Proteomes" id="UP000815325">
    <property type="component" value="Unassembled WGS sequence"/>
</dbReference>
<evidence type="ECO:0000313" key="1">
    <source>
        <dbReference type="EMBL" id="KAF5842397.1"/>
    </source>
</evidence>
<dbReference type="Gene3D" id="3.40.50.2060">
    <property type="match status" value="1"/>
</dbReference>
<evidence type="ECO:0000313" key="2">
    <source>
        <dbReference type="Proteomes" id="UP000815325"/>
    </source>
</evidence>
<protein>
    <submittedName>
        <fullName evidence="1">Uncharacterized protein</fullName>
    </submittedName>
</protein>
<reference evidence="1" key="1">
    <citation type="submission" date="2017-08" db="EMBL/GenBank/DDBJ databases">
        <authorList>
            <person name="Polle J.E."/>
            <person name="Barry K."/>
            <person name="Cushman J."/>
            <person name="Schmutz J."/>
            <person name="Tran D."/>
            <person name="Hathwaick L.T."/>
            <person name="Yim W.C."/>
            <person name="Jenkins J."/>
            <person name="Mckie-Krisberg Z.M."/>
            <person name="Prochnik S."/>
            <person name="Lindquist E."/>
            <person name="Dockter R.B."/>
            <person name="Adam C."/>
            <person name="Molina H."/>
            <person name="Bunkerborg J."/>
            <person name="Jin E."/>
            <person name="Buchheim M."/>
            <person name="Magnuson J."/>
        </authorList>
    </citation>
    <scope>NUCLEOTIDE SEQUENCE</scope>
    <source>
        <strain evidence="1">CCAP 19/18</strain>
    </source>
</reference>
<keyword evidence="2" id="KW-1185">Reference proteome</keyword>
<comment type="caution">
    <text evidence="1">The sequence shown here is derived from an EMBL/GenBank/DDBJ whole genome shotgun (WGS) entry which is preliminary data.</text>
</comment>
<gene>
    <name evidence="1" type="ORF">DUNSADRAFT_7381</name>
</gene>
<dbReference type="EMBL" id="MU069462">
    <property type="protein sequence ID" value="KAF5842397.1"/>
    <property type="molecule type" value="Genomic_DNA"/>
</dbReference>
<sequence>MANYQPLIINRLYAPNTNMGTLRAAVHERVLNEMLGSVNQGGWKVLVLDDLTTR</sequence>